<proteinExistence type="predicted"/>
<reference evidence="2 4" key="1">
    <citation type="submission" date="2017-08" db="EMBL/GenBank/DDBJ databases">
        <title>Draft Genome Sequence of the Marine Bacterium Oceanimonas baumannii ATCC 700832.</title>
        <authorList>
            <person name="Mcclelland W.D."/>
            <person name="Brennan M.A."/>
            <person name="Trachtenberg A.M."/>
            <person name="Maclea K.S."/>
        </authorList>
    </citation>
    <scope>NUCLEOTIDE SEQUENCE [LARGE SCALE GENOMIC DNA]</scope>
    <source>
        <strain evidence="2 4">ATCC 700832</strain>
    </source>
</reference>
<dbReference type="AlphaFoldDB" id="A0A235CG63"/>
<dbReference type="RefSeq" id="WP_094278673.1">
    <property type="nucleotide sequence ID" value="NZ_NQJF01000009.1"/>
</dbReference>
<reference evidence="3 5" key="2">
    <citation type="submission" date="2019-03" db="EMBL/GenBank/DDBJ databases">
        <title>Genomic Encyclopedia of Archaeal and Bacterial Type Strains, Phase II (KMG-II): from individual species to whole genera.</title>
        <authorList>
            <person name="Goeker M."/>
        </authorList>
    </citation>
    <scope>NUCLEOTIDE SEQUENCE [LARGE SCALE GENOMIC DNA]</scope>
    <source>
        <strain evidence="3 5">DSM 15594</strain>
    </source>
</reference>
<feature type="region of interest" description="Disordered" evidence="1">
    <location>
        <begin position="1"/>
        <end position="20"/>
    </location>
</feature>
<gene>
    <name evidence="2" type="ORF">B6S09_11700</name>
    <name evidence="3" type="ORF">LY04_02871</name>
</gene>
<protein>
    <submittedName>
        <fullName evidence="2">Uncharacterized protein</fullName>
    </submittedName>
</protein>
<comment type="caution">
    <text evidence="2">The sequence shown here is derived from an EMBL/GenBank/DDBJ whole genome shotgun (WGS) entry which is preliminary data.</text>
</comment>
<dbReference type="Proteomes" id="UP000295058">
    <property type="component" value="Unassembled WGS sequence"/>
</dbReference>
<dbReference type="Proteomes" id="UP000243640">
    <property type="component" value="Unassembled WGS sequence"/>
</dbReference>
<accession>A0A235CG63</accession>
<dbReference type="OrthoDB" id="5600578at2"/>
<evidence type="ECO:0000313" key="4">
    <source>
        <dbReference type="Proteomes" id="UP000243640"/>
    </source>
</evidence>
<evidence type="ECO:0000313" key="3">
    <source>
        <dbReference type="EMBL" id="TDW56859.1"/>
    </source>
</evidence>
<sequence>MAIPVILPNMPPNPAQPATEAVQADNIRRPAIPVIRAVQPYTAIRQRDRQRQRGRREQAFEAWLSLHQGAICLIGTSPGMSRRLEVINRRYHDQLGQADAVLDVEV</sequence>
<keyword evidence="5" id="KW-1185">Reference proteome</keyword>
<dbReference type="EMBL" id="NQJF01000009">
    <property type="protein sequence ID" value="OYD23601.1"/>
    <property type="molecule type" value="Genomic_DNA"/>
</dbReference>
<dbReference type="EMBL" id="SODO01000013">
    <property type="protein sequence ID" value="TDW56859.1"/>
    <property type="molecule type" value="Genomic_DNA"/>
</dbReference>
<evidence type="ECO:0000256" key="1">
    <source>
        <dbReference type="SAM" id="MobiDB-lite"/>
    </source>
</evidence>
<evidence type="ECO:0000313" key="5">
    <source>
        <dbReference type="Proteomes" id="UP000295058"/>
    </source>
</evidence>
<name>A0A235CG63_9GAMM</name>
<organism evidence="2 4">
    <name type="scientific">Oceanimonas baumannii</name>
    <dbReference type="NCBI Taxonomy" id="129578"/>
    <lineage>
        <taxon>Bacteria</taxon>
        <taxon>Pseudomonadati</taxon>
        <taxon>Pseudomonadota</taxon>
        <taxon>Gammaproteobacteria</taxon>
        <taxon>Aeromonadales</taxon>
        <taxon>Aeromonadaceae</taxon>
        <taxon>Oceanimonas</taxon>
    </lineage>
</organism>
<evidence type="ECO:0000313" key="2">
    <source>
        <dbReference type="EMBL" id="OYD23601.1"/>
    </source>
</evidence>